<organism evidence="4 5">
    <name type="scientific">Carnobacterium maltaromaticum</name>
    <name type="common">Carnobacterium piscicola</name>
    <dbReference type="NCBI Taxonomy" id="2751"/>
    <lineage>
        <taxon>Bacteria</taxon>
        <taxon>Bacillati</taxon>
        <taxon>Bacillota</taxon>
        <taxon>Bacilli</taxon>
        <taxon>Lactobacillales</taxon>
        <taxon>Carnobacteriaceae</taxon>
        <taxon>Carnobacterium</taxon>
    </lineage>
</organism>
<dbReference type="Pfam" id="PF13731">
    <property type="entry name" value="WxL"/>
    <property type="match status" value="1"/>
</dbReference>
<keyword evidence="2" id="KW-0732">Signal</keyword>
<dbReference type="RefSeq" id="WP_322809049.1">
    <property type="nucleotide sequence ID" value="NZ_JAVBVO010000003.1"/>
</dbReference>
<dbReference type="EMBL" id="JAVBVO010000003">
    <property type="protein sequence ID" value="MDZ5759106.1"/>
    <property type="molecule type" value="Genomic_DNA"/>
</dbReference>
<reference evidence="4" key="1">
    <citation type="submission" date="2023-08" db="EMBL/GenBank/DDBJ databases">
        <title>Genomic characterization of piscicolin 126 produced by Carnobacterium maltaromaticum CM22 strain isolated from salmon (Salmo salar).</title>
        <authorList>
            <person name="Gonzalez-Gragera E."/>
            <person name="Garcia-Lopez J.D."/>
            <person name="Teso-Perez C."/>
            <person name="Gimenez-Hernandez I."/>
            <person name="Peralta-Sanchez J.M."/>
            <person name="Valdivia E."/>
            <person name="Montalban-Lopez M."/>
            <person name="Martin-Platero A.M."/>
            <person name="Banos A."/>
            <person name="Martinez-Bueno M."/>
        </authorList>
    </citation>
    <scope>NUCLEOTIDE SEQUENCE</scope>
    <source>
        <strain evidence="4">CM22</strain>
    </source>
</reference>
<protein>
    <submittedName>
        <fullName evidence="4">WxL domain-containing protein</fullName>
    </submittedName>
</protein>
<feature type="compositionally biased region" description="Polar residues" evidence="1">
    <location>
        <begin position="27"/>
        <end position="46"/>
    </location>
</feature>
<feature type="chain" id="PRO_5043745990" evidence="2">
    <location>
        <begin position="26"/>
        <end position="258"/>
    </location>
</feature>
<evidence type="ECO:0000313" key="5">
    <source>
        <dbReference type="Proteomes" id="UP001290462"/>
    </source>
</evidence>
<dbReference type="AlphaFoldDB" id="A0AAW9K305"/>
<feature type="region of interest" description="Disordered" evidence="1">
    <location>
        <begin position="27"/>
        <end position="51"/>
    </location>
</feature>
<comment type="caution">
    <text evidence="4">The sequence shown here is derived from an EMBL/GenBank/DDBJ whole genome shotgun (WGS) entry which is preliminary data.</text>
</comment>
<gene>
    <name evidence="4" type="ORF">RAK27_10595</name>
</gene>
<name>A0AAW9K305_CARML</name>
<accession>A0AAW9K305</accession>
<feature type="signal peptide" evidence="2">
    <location>
        <begin position="1"/>
        <end position="25"/>
    </location>
</feature>
<dbReference type="Proteomes" id="UP001290462">
    <property type="component" value="Unassembled WGS sequence"/>
</dbReference>
<evidence type="ECO:0000256" key="2">
    <source>
        <dbReference type="SAM" id="SignalP"/>
    </source>
</evidence>
<evidence type="ECO:0000256" key="1">
    <source>
        <dbReference type="SAM" id="MobiDB-lite"/>
    </source>
</evidence>
<sequence length="258" mass="27787">MIPIQKFILIMGVGLLVLPTLSVQADDTTSSETLPPQTNTSKSSVGLTPGEPNEPHELLLNIWHPTKHVGSLTLDAVTGFYFSDITLSSYGEEAYAIVARDKINGEKPPIDTGLGDRGYTLGAQVTDVRGTGAGWTLTASVSKFTAGEKILKGAIFSFPVSSVYSDRFSDEENTPPTSKEAIFDTPNVELPILVAEADTGLGSWLIHFGSDDRGINYPWHMDKNGNFHRYGGPSLYVPQGNLAGNYVAAITWSLRDAP</sequence>
<proteinExistence type="predicted"/>
<evidence type="ECO:0000313" key="4">
    <source>
        <dbReference type="EMBL" id="MDZ5759106.1"/>
    </source>
</evidence>
<evidence type="ECO:0000259" key="3">
    <source>
        <dbReference type="Pfam" id="PF13731"/>
    </source>
</evidence>
<dbReference type="InterPro" id="IPR027994">
    <property type="entry name" value="WxL_dom"/>
</dbReference>
<feature type="domain" description="WxL" evidence="3">
    <location>
        <begin position="40"/>
        <end position="258"/>
    </location>
</feature>